<dbReference type="RefSeq" id="WP_190308128.1">
    <property type="nucleotide sequence ID" value="NZ_JACNYK010000001.1"/>
</dbReference>
<accession>A0ABR7Y183</accession>
<name>A0ABR7Y183_9SPHI</name>
<dbReference type="PROSITE" id="PS51257">
    <property type="entry name" value="PROKAR_LIPOPROTEIN"/>
    <property type="match status" value="1"/>
</dbReference>
<dbReference type="Gene3D" id="2.40.40.10">
    <property type="entry name" value="RlpA-like domain"/>
    <property type="match status" value="1"/>
</dbReference>
<feature type="region of interest" description="Disordered" evidence="5">
    <location>
        <begin position="137"/>
        <end position="161"/>
    </location>
</feature>
<sequence length="161" mass="17712">MNKKSYKIIRIQHIVYVSFMAVLLLASCSPKLHTSSREVRENGNASYYGGKFHGRTTASGERFNQNAMTAAHRTLPFGTKVTVKNLSNGKQVVVKINDRGPSSKSRVIDLSKGAAKKIGMIQAGVVPVELRYSHGVAGTGKKNKAKKNTRVKKRSNRKVKN</sequence>
<keyword evidence="3" id="KW-0449">Lipoprotein</keyword>
<dbReference type="HAMAP" id="MF_02071">
    <property type="entry name" value="RlpA"/>
    <property type="match status" value="1"/>
</dbReference>
<evidence type="ECO:0000256" key="1">
    <source>
        <dbReference type="ARBA" id="ARBA00023239"/>
    </source>
</evidence>
<dbReference type="PANTHER" id="PTHR34183:SF1">
    <property type="entry name" value="ENDOLYTIC PEPTIDOGLYCAN TRANSGLYCOSYLASE RLPA"/>
    <property type="match status" value="1"/>
</dbReference>
<dbReference type="EMBL" id="JACNYK010000001">
    <property type="protein sequence ID" value="MBD1425041.1"/>
    <property type="molecule type" value="Genomic_DNA"/>
</dbReference>
<dbReference type="SUPFAM" id="SSF50685">
    <property type="entry name" value="Barwin-like endoglucanases"/>
    <property type="match status" value="1"/>
</dbReference>
<comment type="subcellular location">
    <subcellularLocation>
        <location evidence="3">Cell membrane</location>
        <topology evidence="3">Lipid-anchor</topology>
    </subcellularLocation>
</comment>
<dbReference type="Proteomes" id="UP000606494">
    <property type="component" value="Unassembled WGS sequence"/>
</dbReference>
<gene>
    <name evidence="3" type="primary">rlpA</name>
    <name evidence="7" type="ORF">H8B17_05545</name>
</gene>
<feature type="compositionally biased region" description="Basic residues" evidence="5">
    <location>
        <begin position="141"/>
        <end position="161"/>
    </location>
</feature>
<protein>
    <recommendedName>
        <fullName evidence="3">Probable endolytic peptidoglycan transglycosylase RlpA</fullName>
        <ecNumber evidence="3">4.2.2.-</ecNumber>
    </recommendedName>
</protein>
<dbReference type="InterPro" id="IPR036908">
    <property type="entry name" value="RlpA-like_sf"/>
</dbReference>
<dbReference type="Pfam" id="PF03330">
    <property type="entry name" value="DPBB_1"/>
    <property type="match status" value="1"/>
</dbReference>
<comment type="function">
    <text evidence="3">Lytic transglycosylase with a strong preference for naked glycan strands that lack stem peptides.</text>
</comment>
<evidence type="ECO:0000256" key="5">
    <source>
        <dbReference type="SAM" id="MobiDB-lite"/>
    </source>
</evidence>
<dbReference type="InterPro" id="IPR009009">
    <property type="entry name" value="RlpA-like_DPBB"/>
</dbReference>
<dbReference type="InterPro" id="IPR012997">
    <property type="entry name" value="RplA"/>
</dbReference>
<keyword evidence="8" id="KW-1185">Reference proteome</keyword>
<comment type="caution">
    <text evidence="7">The sequence shown here is derived from an EMBL/GenBank/DDBJ whole genome shotgun (WGS) entry which is preliminary data.</text>
</comment>
<keyword evidence="2 3" id="KW-0961">Cell wall biogenesis/degradation</keyword>
<evidence type="ECO:0000256" key="3">
    <source>
        <dbReference type="HAMAP-Rule" id="MF_02071"/>
    </source>
</evidence>
<dbReference type="EC" id="4.2.2.-" evidence="3"/>
<comment type="similarity">
    <text evidence="3 4">Belongs to the RlpA family.</text>
</comment>
<evidence type="ECO:0000259" key="6">
    <source>
        <dbReference type="Pfam" id="PF03330"/>
    </source>
</evidence>
<keyword evidence="3" id="KW-1003">Cell membrane</keyword>
<evidence type="ECO:0000313" key="7">
    <source>
        <dbReference type="EMBL" id="MBD1425041.1"/>
    </source>
</evidence>
<keyword evidence="3" id="KW-0564">Palmitate</keyword>
<feature type="domain" description="RlpA-like protein double-psi beta-barrel" evidence="6">
    <location>
        <begin position="41"/>
        <end position="129"/>
    </location>
</feature>
<evidence type="ECO:0000256" key="4">
    <source>
        <dbReference type="RuleBase" id="RU003495"/>
    </source>
</evidence>
<dbReference type="PANTHER" id="PTHR34183">
    <property type="entry name" value="ENDOLYTIC PEPTIDOGLYCAN TRANSGLYCOSYLASE RLPA"/>
    <property type="match status" value="1"/>
</dbReference>
<dbReference type="InterPro" id="IPR034718">
    <property type="entry name" value="RlpA"/>
</dbReference>
<evidence type="ECO:0000256" key="2">
    <source>
        <dbReference type="ARBA" id="ARBA00023316"/>
    </source>
</evidence>
<keyword evidence="3" id="KW-0472">Membrane</keyword>
<proteinExistence type="inferred from homology"/>
<evidence type="ECO:0000313" key="8">
    <source>
        <dbReference type="Proteomes" id="UP000606494"/>
    </source>
</evidence>
<dbReference type="CDD" id="cd22268">
    <property type="entry name" value="DPBB_RlpA-like"/>
    <property type="match status" value="1"/>
</dbReference>
<dbReference type="NCBIfam" id="TIGR00413">
    <property type="entry name" value="rlpA"/>
    <property type="match status" value="1"/>
</dbReference>
<reference evidence="7 8" key="1">
    <citation type="submission" date="2020-08" db="EMBL/GenBank/DDBJ databases">
        <title>Sphingobacterium sp. DN00404 isolated from aquaculture water.</title>
        <authorList>
            <person name="Zhang M."/>
        </authorList>
    </citation>
    <scope>NUCLEOTIDE SEQUENCE [LARGE SCALE GENOMIC DNA]</scope>
    <source>
        <strain evidence="7 8">KCTC 32294</strain>
    </source>
</reference>
<organism evidence="7 8">
    <name type="scientific">Sphingobacterium arenae</name>
    <dbReference type="NCBI Taxonomy" id="1280598"/>
    <lineage>
        <taxon>Bacteria</taxon>
        <taxon>Pseudomonadati</taxon>
        <taxon>Bacteroidota</taxon>
        <taxon>Sphingobacteriia</taxon>
        <taxon>Sphingobacteriales</taxon>
        <taxon>Sphingobacteriaceae</taxon>
        <taxon>Sphingobacterium</taxon>
    </lineage>
</organism>
<keyword evidence="1 3" id="KW-0456">Lyase</keyword>